<keyword evidence="4 8" id="KW-0812">Transmembrane</keyword>
<keyword evidence="5 8" id="KW-1133">Transmembrane helix</keyword>
<evidence type="ECO:0000256" key="1">
    <source>
        <dbReference type="ARBA" id="ARBA00004370"/>
    </source>
</evidence>
<dbReference type="InterPro" id="IPR017452">
    <property type="entry name" value="GPCR_Rhodpsn_7TM"/>
</dbReference>
<feature type="compositionally biased region" description="Basic and acidic residues" evidence="7">
    <location>
        <begin position="606"/>
        <end position="616"/>
    </location>
</feature>
<evidence type="ECO:0000313" key="11">
    <source>
        <dbReference type="EMBL" id="KAA0708943.1"/>
    </source>
</evidence>
<dbReference type="InterPro" id="IPR008936">
    <property type="entry name" value="Rho_GTPase_activation_prot"/>
</dbReference>
<keyword evidence="12" id="KW-1185">Reference proteome</keyword>
<dbReference type="SUPFAM" id="SSF48350">
    <property type="entry name" value="GTPase activation domain, GAP"/>
    <property type="match status" value="1"/>
</dbReference>
<feature type="compositionally biased region" description="Basic and acidic residues" evidence="7">
    <location>
        <begin position="675"/>
        <end position="691"/>
    </location>
</feature>
<feature type="transmembrane region" description="Helical" evidence="8">
    <location>
        <begin position="30"/>
        <end position="54"/>
    </location>
</feature>
<dbReference type="Gene3D" id="1.10.555.10">
    <property type="entry name" value="Rho GTPase activation protein"/>
    <property type="match status" value="1"/>
</dbReference>
<dbReference type="InterPro" id="IPR000198">
    <property type="entry name" value="RhoGAP_dom"/>
</dbReference>
<dbReference type="SMART" id="SM00324">
    <property type="entry name" value="RhoGAP"/>
    <property type="match status" value="1"/>
</dbReference>
<dbReference type="InterPro" id="IPR000276">
    <property type="entry name" value="GPCR_Rhodpsn"/>
</dbReference>
<dbReference type="CDD" id="cd04402">
    <property type="entry name" value="RhoGAP_ARHGAP20"/>
    <property type="match status" value="1"/>
</dbReference>
<keyword evidence="11" id="KW-0675">Receptor</keyword>
<feature type="region of interest" description="Disordered" evidence="7">
    <location>
        <begin position="724"/>
        <end position="794"/>
    </location>
</feature>
<dbReference type="SUPFAM" id="SSF81321">
    <property type="entry name" value="Family A G protein-coupled receptor-like"/>
    <property type="match status" value="1"/>
</dbReference>
<dbReference type="Gene3D" id="1.20.1070.10">
    <property type="entry name" value="Rhodopsin 7-helix transmembrane proteins"/>
    <property type="match status" value="1"/>
</dbReference>
<proteinExistence type="predicted"/>
<comment type="subcellular location">
    <subcellularLocation>
        <location evidence="1">Membrane</location>
    </subcellularLocation>
</comment>
<organism evidence="11 12">
    <name type="scientific">Triplophysa tibetana</name>
    <dbReference type="NCBI Taxonomy" id="1572043"/>
    <lineage>
        <taxon>Eukaryota</taxon>
        <taxon>Metazoa</taxon>
        <taxon>Chordata</taxon>
        <taxon>Craniata</taxon>
        <taxon>Vertebrata</taxon>
        <taxon>Euteleostomi</taxon>
        <taxon>Actinopterygii</taxon>
        <taxon>Neopterygii</taxon>
        <taxon>Teleostei</taxon>
        <taxon>Ostariophysi</taxon>
        <taxon>Cypriniformes</taxon>
        <taxon>Nemacheilidae</taxon>
        <taxon>Triplophysa</taxon>
    </lineage>
</organism>
<feature type="transmembrane region" description="Helical" evidence="8">
    <location>
        <begin position="105"/>
        <end position="129"/>
    </location>
</feature>
<dbReference type="PANTHER" id="PTHR23179">
    <property type="entry name" value="T-CELL ACTIVATION RHO GTPASE ACTIVATING PROTEIN-RELATED"/>
    <property type="match status" value="1"/>
</dbReference>
<evidence type="ECO:0000259" key="10">
    <source>
        <dbReference type="PROSITE" id="PS50262"/>
    </source>
</evidence>
<evidence type="ECO:0000256" key="4">
    <source>
        <dbReference type="ARBA" id="ARBA00022692"/>
    </source>
</evidence>
<evidence type="ECO:0000256" key="5">
    <source>
        <dbReference type="ARBA" id="ARBA00022989"/>
    </source>
</evidence>
<feature type="transmembrane region" description="Helical" evidence="8">
    <location>
        <begin position="190"/>
        <end position="217"/>
    </location>
</feature>
<feature type="region of interest" description="Disordered" evidence="7">
    <location>
        <begin position="591"/>
        <end position="621"/>
    </location>
</feature>
<evidence type="ECO:0000259" key="9">
    <source>
        <dbReference type="PROSITE" id="PS50238"/>
    </source>
</evidence>
<accession>A0A5A9NHS8</accession>
<dbReference type="InterPro" id="IPR047886">
    <property type="entry name" value="ARHGAP20-like_RhoGAP"/>
</dbReference>
<comment type="caution">
    <text evidence="11">The sequence shown here is derived from an EMBL/GenBank/DDBJ whole genome shotgun (WGS) entry which is preliminary data.</text>
</comment>
<keyword evidence="6 8" id="KW-0472">Membrane</keyword>
<dbReference type="AlphaFoldDB" id="A0A5A9NHS8"/>
<feature type="transmembrane region" description="Helical" evidence="8">
    <location>
        <begin position="66"/>
        <end position="85"/>
    </location>
</feature>
<dbReference type="GO" id="GO:0035023">
    <property type="term" value="P:regulation of Rho protein signal transduction"/>
    <property type="evidence" value="ECO:0007669"/>
    <property type="project" value="InterPro"/>
</dbReference>
<feature type="compositionally biased region" description="Low complexity" evidence="7">
    <location>
        <begin position="734"/>
        <end position="752"/>
    </location>
</feature>
<dbReference type="PRINTS" id="PR00237">
    <property type="entry name" value="GPCRRHODOPSN"/>
</dbReference>
<evidence type="ECO:0000256" key="6">
    <source>
        <dbReference type="ARBA" id="ARBA00023136"/>
    </source>
</evidence>
<keyword evidence="3" id="KW-0597">Phosphoprotein</keyword>
<dbReference type="PANTHER" id="PTHR23179:SF26">
    <property type="entry name" value="T-CELL ACTIVATION RHO GTPASE-ACTIVATING PROTEIN"/>
    <property type="match status" value="1"/>
</dbReference>
<protein>
    <submittedName>
        <fullName evidence="11">G-protein coupled receptor 136</fullName>
    </submittedName>
</protein>
<feature type="domain" description="G-protein coupled receptors family 1 profile" evidence="10">
    <location>
        <begin position="46"/>
        <end position="219"/>
    </location>
</feature>
<feature type="region of interest" description="Disordered" evidence="7">
    <location>
        <begin position="675"/>
        <end position="702"/>
    </location>
</feature>
<dbReference type="GO" id="GO:0005096">
    <property type="term" value="F:GTPase activator activity"/>
    <property type="evidence" value="ECO:0007669"/>
    <property type="project" value="UniProtKB-KW"/>
</dbReference>
<dbReference type="PROSITE" id="PS50262">
    <property type="entry name" value="G_PROTEIN_RECEP_F1_2"/>
    <property type="match status" value="1"/>
</dbReference>
<keyword evidence="2" id="KW-0343">GTPase activation</keyword>
<feature type="region of interest" description="Disordered" evidence="7">
    <location>
        <begin position="824"/>
        <end position="843"/>
    </location>
</feature>
<reference evidence="11 12" key="1">
    <citation type="journal article" date="2019" name="Mol. Ecol. Resour.">
        <title>Chromosome-level genome assembly of Triplophysa tibetana, a fish adapted to the harsh high-altitude environment of the Tibetan Plateau.</title>
        <authorList>
            <person name="Yang X."/>
            <person name="Liu H."/>
            <person name="Ma Z."/>
            <person name="Zou Y."/>
            <person name="Zou M."/>
            <person name="Mao Y."/>
            <person name="Li X."/>
            <person name="Wang H."/>
            <person name="Chen T."/>
            <person name="Wang W."/>
            <person name="Yang R."/>
        </authorList>
    </citation>
    <scope>NUCLEOTIDE SEQUENCE [LARGE SCALE GENOMIC DNA]</scope>
    <source>
        <strain evidence="11">TTIB1903HZAU</strain>
        <tissue evidence="11">Muscle</tissue>
    </source>
</reference>
<dbReference type="GO" id="GO:0004930">
    <property type="term" value="F:G protein-coupled receptor activity"/>
    <property type="evidence" value="ECO:0007669"/>
    <property type="project" value="InterPro"/>
</dbReference>
<dbReference type="GO" id="GO:0016020">
    <property type="term" value="C:membrane"/>
    <property type="evidence" value="ECO:0007669"/>
    <property type="project" value="UniProtKB-SubCell"/>
</dbReference>
<evidence type="ECO:0000256" key="8">
    <source>
        <dbReference type="SAM" id="Phobius"/>
    </source>
</evidence>
<evidence type="ECO:0000256" key="7">
    <source>
        <dbReference type="SAM" id="MobiDB-lite"/>
    </source>
</evidence>
<dbReference type="Pfam" id="PF00001">
    <property type="entry name" value="7tm_1"/>
    <property type="match status" value="1"/>
</dbReference>
<dbReference type="Pfam" id="PF00620">
    <property type="entry name" value="RhoGAP"/>
    <property type="match status" value="1"/>
</dbReference>
<name>A0A5A9NHS8_9TELE</name>
<dbReference type="EMBL" id="SOYY01000018">
    <property type="protein sequence ID" value="KAA0708943.1"/>
    <property type="molecule type" value="Genomic_DNA"/>
</dbReference>
<feature type="domain" description="Rho-GAP" evidence="9">
    <location>
        <begin position="373"/>
        <end position="553"/>
    </location>
</feature>
<sequence>MFTNTTSHEELNAKYNLDIFTSKLAPLADIAVGLAIMSIVILSVVGNGVVLVISYRRRRRINGSELLCVNLAVVDFLCCICFYPLSITSSFSHVWLGRHTSCVYYGLGCFIFGLCGMFTIAAISVIRYIKTCHAVWIEGSVICLVCAVTWITAAVWSSLPLFGWGEYVPEPYGISCTVAWRRYHASLTDAAYVICTFVCFVLVPVLLIGILQFKILLKVFHFSRTLSTKGIHSNLQQAEKQLCVTDSIASVRQTDKLAPRYSNDTDLFFNGCMNNSEEAFCTEPAAGESFGNVMEPDKNKTLSGVGMDSVLEPLDSNGKISTFSRQFHNQETHVQQPIGENGGKKSLFSFKLKRNSSAAAQSESTSKNLLFGRQLQDDATLPKPIIEILLMLFKKGLFTEGVFRVTCNIKNQNALKEQLNSGAEVDMEALPVTLLVGLLKVFLKELPGGLLVYEHYDSWISALEKESTQDIHSELRRVAEKLPKANNLLLQHLLCLFHHISQRSDTNKMTAQNLAVCIGPTLLHRNSKSLEMDVVDKVAKLIQFLIEHCSDVFGHTILSLLGDLEEQESIDKSDSACLPSPEISFDIHQHDSAYDSTDPDGDGLDADGHAQEDHMLSHGSPAISRMGLSDIHCCSSDAIFEAFTKQFDRRCSEPSLFSLAPTMGLRGLARSHDNFSTEKEDLDDQPLKKQSSDSFLHPQRCNDKRSQATFKKLVGGLNMDLPMSVSTPTSEAGSCPSFCSSDSTSSNLSEQSITSSPLPSPESPRKGPSTRHASFMSKTKANPAKGELEGNRRSLSMRAKSLSIIFQSNRGSLKKGESQKDVVFPCGTLPEDSQSEAENPDELVRRRRPLSAIEVFQHVDSRMPCNPPSYEQAIKNGAQAAPPQYGTMTVQRARYLGRKSRPISMNDNLLGICQVTEPTEYEETFEESSQLEEAQPVTFRQRAMSESVHQSRHERASHRCSQPVFEEFSYAKESSV</sequence>
<dbReference type="Proteomes" id="UP000324632">
    <property type="component" value="Chromosome 18"/>
</dbReference>
<dbReference type="PROSITE" id="PS50238">
    <property type="entry name" value="RHOGAP"/>
    <property type="match status" value="1"/>
</dbReference>
<gene>
    <name evidence="11" type="ORF">E1301_Tti017379</name>
</gene>
<evidence type="ECO:0000256" key="3">
    <source>
        <dbReference type="ARBA" id="ARBA00022553"/>
    </source>
</evidence>
<evidence type="ECO:0000313" key="12">
    <source>
        <dbReference type="Proteomes" id="UP000324632"/>
    </source>
</evidence>
<evidence type="ECO:0000256" key="2">
    <source>
        <dbReference type="ARBA" id="ARBA00022468"/>
    </source>
</evidence>